<dbReference type="PANTHER" id="PTHR33744:SF1">
    <property type="entry name" value="DNA-BINDING TRANSCRIPTIONAL ACTIVATOR ADER"/>
    <property type="match status" value="1"/>
</dbReference>
<proteinExistence type="predicted"/>
<dbReference type="InterPro" id="IPR058663">
    <property type="entry name" value="PucR-like_N"/>
</dbReference>
<dbReference type="Gene3D" id="1.10.10.2840">
    <property type="entry name" value="PucR C-terminal helix-turn-helix domain"/>
    <property type="match status" value="1"/>
</dbReference>
<dbReference type="InterPro" id="IPR051448">
    <property type="entry name" value="CdaR-like_regulators"/>
</dbReference>
<feature type="domain" description="PucR-like N-terminal" evidence="2">
    <location>
        <begin position="8"/>
        <end position="164"/>
    </location>
</feature>
<protein>
    <submittedName>
        <fullName evidence="3">PucR family transcriptional regulator</fullName>
    </submittedName>
</protein>
<reference evidence="4" key="1">
    <citation type="journal article" date="2019" name="Int. J. Syst. Evol. Microbiol.">
        <title>The Global Catalogue of Microorganisms (GCM) 10K type strain sequencing project: providing services to taxonomists for standard genome sequencing and annotation.</title>
        <authorList>
            <consortium name="The Broad Institute Genomics Platform"/>
            <consortium name="The Broad Institute Genome Sequencing Center for Infectious Disease"/>
            <person name="Wu L."/>
            <person name="Ma J."/>
        </authorList>
    </citation>
    <scope>NUCLEOTIDE SEQUENCE [LARGE SCALE GENOMIC DNA]</scope>
    <source>
        <strain evidence="4">JCM 31202</strain>
    </source>
</reference>
<evidence type="ECO:0000313" key="4">
    <source>
        <dbReference type="Proteomes" id="UP001596972"/>
    </source>
</evidence>
<feature type="domain" description="PucR C-terminal helix-turn-helix" evidence="1">
    <location>
        <begin position="321"/>
        <end position="376"/>
    </location>
</feature>
<sequence>MEITQQGAALDERLRSHVPEVAAEVTVRIRRDVPALGRARYLDSFVESLIEDFLGLLAGSGPPSDEILARARDAGAREAAAGRGPDVLPAAARLGAGIAIARLTEHAGRLGVRVEIGAVGRTAQQVFAYVDRITAAVAEGHGGSPGRAVGEAEERRRELLDLLLSTDPGTPEIRTAALSAGWRLPRTVAVIALSAAGPRPMLPPDVLLGLHRDEPCLVLPDPEGLTRRRQVAAGLRGRTAAVGPTVEVPDAARSLRWARRTLSLVKDGGIAAAGGRPVRAVDHLPRLMTSWGAELVDLVAADRLAPLDSVRPSLRRELEVTLLALLECHFRAVAAAARLHVHPQTVRYRLRKLEALFGEALYEPRNQLDMHLLLHARTAGRPDPGKAG</sequence>
<evidence type="ECO:0000259" key="2">
    <source>
        <dbReference type="Pfam" id="PF25906"/>
    </source>
</evidence>
<gene>
    <name evidence="3" type="ORF">ACFQ11_15895</name>
</gene>
<comment type="caution">
    <text evidence="3">The sequence shown here is derived from an EMBL/GenBank/DDBJ whole genome shotgun (WGS) entry which is preliminary data.</text>
</comment>
<dbReference type="Pfam" id="PF25906">
    <property type="entry name" value="PucR-like_N"/>
    <property type="match status" value="1"/>
</dbReference>
<dbReference type="Pfam" id="PF13556">
    <property type="entry name" value="HTH_30"/>
    <property type="match status" value="1"/>
</dbReference>
<keyword evidence="4" id="KW-1185">Reference proteome</keyword>
<dbReference type="InterPro" id="IPR025736">
    <property type="entry name" value="PucR_C-HTH_dom"/>
</dbReference>
<evidence type="ECO:0000313" key="3">
    <source>
        <dbReference type="EMBL" id="MFD0901883.1"/>
    </source>
</evidence>
<accession>A0ABW3ENG7</accession>
<name>A0ABW3ENG7_9ACTN</name>
<dbReference type="Proteomes" id="UP001596972">
    <property type="component" value="Unassembled WGS sequence"/>
</dbReference>
<evidence type="ECO:0000259" key="1">
    <source>
        <dbReference type="Pfam" id="PF13556"/>
    </source>
</evidence>
<dbReference type="PANTHER" id="PTHR33744">
    <property type="entry name" value="CARBOHYDRATE DIACID REGULATOR"/>
    <property type="match status" value="1"/>
</dbReference>
<dbReference type="RefSeq" id="WP_378299111.1">
    <property type="nucleotide sequence ID" value="NZ_JBHTJA010000027.1"/>
</dbReference>
<dbReference type="InterPro" id="IPR042070">
    <property type="entry name" value="PucR_C-HTH_sf"/>
</dbReference>
<organism evidence="3 4">
    <name type="scientific">Actinomadura sediminis</name>
    <dbReference type="NCBI Taxonomy" id="1038904"/>
    <lineage>
        <taxon>Bacteria</taxon>
        <taxon>Bacillati</taxon>
        <taxon>Actinomycetota</taxon>
        <taxon>Actinomycetes</taxon>
        <taxon>Streptosporangiales</taxon>
        <taxon>Thermomonosporaceae</taxon>
        <taxon>Actinomadura</taxon>
    </lineage>
</organism>
<dbReference type="EMBL" id="JBHTJA010000027">
    <property type="protein sequence ID" value="MFD0901883.1"/>
    <property type="molecule type" value="Genomic_DNA"/>
</dbReference>